<dbReference type="EMBL" id="BKCJ011001441">
    <property type="protein sequence ID" value="GFC64236.1"/>
    <property type="molecule type" value="Genomic_DNA"/>
</dbReference>
<protein>
    <submittedName>
        <fullName evidence="1">Uncharacterized protein</fullName>
    </submittedName>
</protein>
<name>A0A699Q920_TANCI</name>
<dbReference type="AlphaFoldDB" id="A0A699Q920"/>
<comment type="caution">
    <text evidence="1">The sequence shown here is derived from an EMBL/GenBank/DDBJ whole genome shotgun (WGS) entry which is preliminary data.</text>
</comment>
<reference evidence="1" key="1">
    <citation type="journal article" date="2019" name="Sci. Rep.">
        <title>Draft genome of Tanacetum cinerariifolium, the natural source of mosquito coil.</title>
        <authorList>
            <person name="Yamashiro T."/>
            <person name="Shiraishi A."/>
            <person name="Satake H."/>
            <person name="Nakayama K."/>
        </authorList>
    </citation>
    <scope>NUCLEOTIDE SEQUENCE</scope>
</reference>
<gene>
    <name evidence="1" type="ORF">Tci_836206</name>
</gene>
<organism evidence="1">
    <name type="scientific">Tanacetum cinerariifolium</name>
    <name type="common">Dalmatian daisy</name>
    <name type="synonym">Chrysanthemum cinerariifolium</name>
    <dbReference type="NCBI Taxonomy" id="118510"/>
    <lineage>
        <taxon>Eukaryota</taxon>
        <taxon>Viridiplantae</taxon>
        <taxon>Streptophyta</taxon>
        <taxon>Embryophyta</taxon>
        <taxon>Tracheophyta</taxon>
        <taxon>Spermatophyta</taxon>
        <taxon>Magnoliopsida</taxon>
        <taxon>eudicotyledons</taxon>
        <taxon>Gunneridae</taxon>
        <taxon>Pentapetalae</taxon>
        <taxon>asterids</taxon>
        <taxon>campanulids</taxon>
        <taxon>Asterales</taxon>
        <taxon>Asteraceae</taxon>
        <taxon>Asteroideae</taxon>
        <taxon>Anthemideae</taxon>
        <taxon>Anthemidinae</taxon>
        <taxon>Tanacetum</taxon>
    </lineage>
</organism>
<evidence type="ECO:0000313" key="1">
    <source>
        <dbReference type="EMBL" id="GFC64236.1"/>
    </source>
</evidence>
<sequence length="88" mass="9839">DSPLSGGHTARSDEDSMTLKELTNLCIILSHKVLDSEKVKTAQAKEIANLKKRVTKLEQRQSSRISGFHPFRAGTSKRYSLGRRNVSK</sequence>
<accession>A0A699Q920</accession>
<proteinExistence type="predicted"/>
<feature type="non-terminal residue" evidence="1">
    <location>
        <position position="1"/>
    </location>
</feature>